<gene>
    <name evidence="2" type="ORF">IPOD504_LOCUS10086</name>
</gene>
<feature type="chain" id="PRO_5046494647" evidence="1">
    <location>
        <begin position="17"/>
        <end position="176"/>
    </location>
</feature>
<evidence type="ECO:0000313" key="3">
    <source>
        <dbReference type="Proteomes" id="UP000837857"/>
    </source>
</evidence>
<protein>
    <submittedName>
        <fullName evidence="2">Uncharacterized protein</fullName>
    </submittedName>
</protein>
<sequence>MFKLVVLSALLAAAAAEPGFFSAPLAPVTYAATLAAPATTTYVQQTRSYIPTPTVYSELSFPHFIKKRSASLYNGYVAPTAYIASAPVVAPYASTYIARTPIAAYSSAVLPAYAAPTHFIKKRSASIPYIAPAPLASTYVASAPLTTTYSTAILPSASYYPSYYTGYPSVLPLIKK</sequence>
<name>A0ABN8IJJ0_9NEOP</name>
<evidence type="ECO:0000313" key="2">
    <source>
        <dbReference type="EMBL" id="CAH2057217.1"/>
    </source>
</evidence>
<keyword evidence="1" id="KW-0732">Signal</keyword>
<dbReference type="Proteomes" id="UP000837857">
    <property type="component" value="Chromosome 24"/>
</dbReference>
<evidence type="ECO:0000256" key="1">
    <source>
        <dbReference type="SAM" id="SignalP"/>
    </source>
</evidence>
<feature type="signal peptide" evidence="1">
    <location>
        <begin position="1"/>
        <end position="16"/>
    </location>
</feature>
<proteinExistence type="predicted"/>
<accession>A0ABN8IJJ0</accession>
<dbReference type="EMBL" id="OW152836">
    <property type="protein sequence ID" value="CAH2057217.1"/>
    <property type="molecule type" value="Genomic_DNA"/>
</dbReference>
<feature type="non-terminal residue" evidence="2">
    <location>
        <position position="176"/>
    </location>
</feature>
<organism evidence="2 3">
    <name type="scientific">Iphiclides podalirius</name>
    <name type="common">scarce swallowtail</name>
    <dbReference type="NCBI Taxonomy" id="110791"/>
    <lineage>
        <taxon>Eukaryota</taxon>
        <taxon>Metazoa</taxon>
        <taxon>Ecdysozoa</taxon>
        <taxon>Arthropoda</taxon>
        <taxon>Hexapoda</taxon>
        <taxon>Insecta</taxon>
        <taxon>Pterygota</taxon>
        <taxon>Neoptera</taxon>
        <taxon>Endopterygota</taxon>
        <taxon>Lepidoptera</taxon>
        <taxon>Glossata</taxon>
        <taxon>Ditrysia</taxon>
        <taxon>Papilionoidea</taxon>
        <taxon>Papilionidae</taxon>
        <taxon>Papilioninae</taxon>
        <taxon>Iphiclides</taxon>
    </lineage>
</organism>
<reference evidence="2" key="1">
    <citation type="submission" date="2022-03" db="EMBL/GenBank/DDBJ databases">
        <authorList>
            <person name="Martin H S."/>
        </authorList>
    </citation>
    <scope>NUCLEOTIDE SEQUENCE</scope>
</reference>
<keyword evidence="3" id="KW-1185">Reference proteome</keyword>